<dbReference type="InterPro" id="IPR015422">
    <property type="entry name" value="PyrdxlP-dep_Trfase_small"/>
</dbReference>
<accession>A0A6N6N2X1</accession>
<reference evidence="5 6" key="1">
    <citation type="journal article" date="2017" name="Int. J. Syst. Evol. Microbiol.">
        <title>Desulfovibrio senegalensis sp. nov., a mesophilic sulfate reducer isolated from marine sediment.</title>
        <authorList>
            <person name="Thioye A."/>
            <person name="Gam Z.B.A."/>
            <person name="Mbengue M."/>
            <person name="Cayol J.L."/>
            <person name="Joseph-Bartoli M."/>
            <person name="Toure-Kane C."/>
            <person name="Labat M."/>
        </authorList>
    </citation>
    <scope>NUCLEOTIDE SEQUENCE [LARGE SCALE GENOMIC DNA]</scope>
    <source>
        <strain evidence="5 6">DSM 101509</strain>
    </source>
</reference>
<dbReference type="Proteomes" id="UP000438699">
    <property type="component" value="Unassembled WGS sequence"/>
</dbReference>
<protein>
    <submittedName>
        <fullName evidence="5">DegT/DnrJ/EryC1/StrS family aminotransferase</fullName>
    </submittedName>
</protein>
<name>A0A6N6N2X1_9BACT</name>
<dbReference type="Gene3D" id="3.90.1150.10">
    <property type="entry name" value="Aspartate Aminotransferase, domain 1"/>
    <property type="match status" value="1"/>
</dbReference>
<dbReference type="RefSeq" id="WP_151151129.1">
    <property type="nucleotide sequence ID" value="NZ_WAIE01000004.1"/>
</dbReference>
<keyword evidence="3 4" id="KW-0663">Pyridoxal phosphate</keyword>
<evidence type="ECO:0000256" key="1">
    <source>
        <dbReference type="ARBA" id="ARBA00037999"/>
    </source>
</evidence>
<keyword evidence="5" id="KW-0808">Transferase</keyword>
<dbReference type="PIRSF" id="PIRSF000390">
    <property type="entry name" value="PLP_StrS"/>
    <property type="match status" value="1"/>
</dbReference>
<dbReference type="CDD" id="cd00616">
    <property type="entry name" value="AHBA_syn"/>
    <property type="match status" value="1"/>
</dbReference>
<dbReference type="Pfam" id="PF01041">
    <property type="entry name" value="DegT_DnrJ_EryC1"/>
    <property type="match status" value="1"/>
</dbReference>
<dbReference type="EMBL" id="WAIE01000004">
    <property type="protein sequence ID" value="KAB1441386.1"/>
    <property type="molecule type" value="Genomic_DNA"/>
</dbReference>
<organism evidence="5 6">
    <name type="scientific">Pseudodesulfovibrio senegalensis</name>
    <dbReference type="NCBI Taxonomy" id="1721087"/>
    <lineage>
        <taxon>Bacteria</taxon>
        <taxon>Pseudomonadati</taxon>
        <taxon>Thermodesulfobacteriota</taxon>
        <taxon>Desulfovibrionia</taxon>
        <taxon>Desulfovibrionales</taxon>
        <taxon>Desulfovibrionaceae</taxon>
    </lineage>
</organism>
<sequence>MTLIPVAGPSITQLEIDYVADAAAHSWGDNANTYYERFHAAFSEYVGVRHAVSLPSCTSGLHLSLAALGIGPGDEVIVPDVTWIASVAPVRYVGATPVFCDIDPDTWCLSVDSFRECITERTKAVVPVEIYGSMPNWDALLRVAREHGISVVEDAAEAFGSQYGGKMAGSFGETGCFSFHGSKTVTTGEGGMLVTDDSDLFDRILFLRDHGRVPGDVSFVNAEVAFKYKMSAMQAAMGLAQVERAQELVKKKRTVFGWYRDRLEGVDGIFLNTEPEGVLNSYWMSTVILDPGFGLDKFDVIRELKARGIATRPFFSPLSSLPAFAASEQAKRASGRNIIGYRISRYGINLPSGLQLQETDVRRVCNALKEILGGTPWK</sequence>
<dbReference type="InterPro" id="IPR000653">
    <property type="entry name" value="DegT/StrS_aminotransferase"/>
</dbReference>
<dbReference type="InterPro" id="IPR015421">
    <property type="entry name" value="PyrdxlP-dep_Trfase_major"/>
</dbReference>
<gene>
    <name evidence="5" type="ORF">F8A88_10590</name>
</gene>
<evidence type="ECO:0000313" key="6">
    <source>
        <dbReference type="Proteomes" id="UP000438699"/>
    </source>
</evidence>
<keyword evidence="6" id="KW-1185">Reference proteome</keyword>
<dbReference type="PANTHER" id="PTHR30244:SF34">
    <property type="entry name" value="DTDP-4-AMINO-4,6-DIDEOXYGALACTOSE TRANSAMINASE"/>
    <property type="match status" value="1"/>
</dbReference>
<dbReference type="PANTHER" id="PTHR30244">
    <property type="entry name" value="TRANSAMINASE"/>
    <property type="match status" value="1"/>
</dbReference>
<proteinExistence type="inferred from homology"/>
<dbReference type="GO" id="GO:0000271">
    <property type="term" value="P:polysaccharide biosynthetic process"/>
    <property type="evidence" value="ECO:0007669"/>
    <property type="project" value="TreeGrafter"/>
</dbReference>
<evidence type="ECO:0000256" key="3">
    <source>
        <dbReference type="PIRSR" id="PIRSR000390-2"/>
    </source>
</evidence>
<evidence type="ECO:0000313" key="5">
    <source>
        <dbReference type="EMBL" id="KAB1441386.1"/>
    </source>
</evidence>
<evidence type="ECO:0000256" key="4">
    <source>
        <dbReference type="RuleBase" id="RU004508"/>
    </source>
</evidence>
<dbReference type="SUPFAM" id="SSF53383">
    <property type="entry name" value="PLP-dependent transferases"/>
    <property type="match status" value="1"/>
</dbReference>
<dbReference type="OrthoDB" id="9766188at2"/>
<comment type="caution">
    <text evidence="5">The sequence shown here is derived from an EMBL/GenBank/DDBJ whole genome shotgun (WGS) entry which is preliminary data.</text>
</comment>
<dbReference type="GO" id="GO:0008483">
    <property type="term" value="F:transaminase activity"/>
    <property type="evidence" value="ECO:0007669"/>
    <property type="project" value="UniProtKB-KW"/>
</dbReference>
<dbReference type="AlphaFoldDB" id="A0A6N6N2X1"/>
<evidence type="ECO:0000256" key="2">
    <source>
        <dbReference type="PIRSR" id="PIRSR000390-1"/>
    </source>
</evidence>
<feature type="modified residue" description="N6-(pyridoxal phosphate)lysine" evidence="3">
    <location>
        <position position="183"/>
    </location>
</feature>
<keyword evidence="5" id="KW-0032">Aminotransferase</keyword>
<dbReference type="Gene3D" id="3.40.640.10">
    <property type="entry name" value="Type I PLP-dependent aspartate aminotransferase-like (Major domain)"/>
    <property type="match status" value="1"/>
</dbReference>
<comment type="similarity">
    <text evidence="1 4">Belongs to the DegT/DnrJ/EryC1 family.</text>
</comment>
<dbReference type="GO" id="GO:0030170">
    <property type="term" value="F:pyridoxal phosphate binding"/>
    <property type="evidence" value="ECO:0007669"/>
    <property type="project" value="TreeGrafter"/>
</dbReference>
<feature type="active site" description="Proton acceptor" evidence="2">
    <location>
        <position position="183"/>
    </location>
</feature>
<dbReference type="InterPro" id="IPR015424">
    <property type="entry name" value="PyrdxlP-dep_Trfase"/>
</dbReference>